<evidence type="ECO:0000313" key="2">
    <source>
        <dbReference type="Proteomes" id="UP000798662"/>
    </source>
</evidence>
<protein>
    <submittedName>
        <fullName evidence="1">Uncharacterized protein</fullName>
    </submittedName>
</protein>
<comment type="caution">
    <text evidence="1">The sequence shown here is derived from an EMBL/GenBank/DDBJ whole genome shotgun (WGS) entry which is preliminary data.</text>
</comment>
<dbReference type="Proteomes" id="UP000798662">
    <property type="component" value="Chromosome 1"/>
</dbReference>
<accession>A0ACC3BVN8</accession>
<gene>
    <name evidence="1" type="ORF">I4F81_004269</name>
</gene>
<keyword evidence="2" id="KW-1185">Reference proteome</keyword>
<evidence type="ECO:0000313" key="1">
    <source>
        <dbReference type="EMBL" id="KAK1861688.1"/>
    </source>
</evidence>
<organism evidence="1 2">
    <name type="scientific">Pyropia yezoensis</name>
    <name type="common">Susabi-nori</name>
    <name type="synonym">Porphyra yezoensis</name>
    <dbReference type="NCBI Taxonomy" id="2788"/>
    <lineage>
        <taxon>Eukaryota</taxon>
        <taxon>Rhodophyta</taxon>
        <taxon>Bangiophyceae</taxon>
        <taxon>Bangiales</taxon>
        <taxon>Bangiaceae</taxon>
        <taxon>Pyropia</taxon>
    </lineage>
</organism>
<proteinExistence type="predicted"/>
<name>A0ACC3BVN8_PYRYE</name>
<reference evidence="1" key="1">
    <citation type="submission" date="2019-11" db="EMBL/GenBank/DDBJ databases">
        <title>Nori genome reveals adaptations in red seaweeds to the harsh intertidal environment.</title>
        <authorList>
            <person name="Wang D."/>
            <person name="Mao Y."/>
        </authorList>
    </citation>
    <scope>NUCLEOTIDE SEQUENCE</scope>
    <source>
        <tissue evidence="1">Gametophyte</tissue>
    </source>
</reference>
<dbReference type="EMBL" id="CM020618">
    <property type="protein sequence ID" value="KAK1861688.1"/>
    <property type="molecule type" value="Genomic_DNA"/>
</dbReference>
<sequence length="171" mass="17827">MAALAFCVSPPARLAPPTSSTRMVRRRAGGGAAIAPPAALCRRVRMAAADEEALAAAPPPKRPSPDAASPALPTPPSRSAPVSGLNAPPDASSVRTESQRRRNAPVKPLGRRRRRGGVTGVDEELKEKLKKEVVSPYTNNWIGIAVLAVLGLVLAAQLLGTESPVIQIPDL</sequence>